<dbReference type="PANTHER" id="PTHR30146">
    <property type="entry name" value="LACI-RELATED TRANSCRIPTIONAL REPRESSOR"/>
    <property type="match status" value="1"/>
</dbReference>
<name>A0ABR8NLR9_9MICO</name>
<dbReference type="InterPro" id="IPR028082">
    <property type="entry name" value="Peripla_BP_I"/>
</dbReference>
<dbReference type="Proteomes" id="UP000598426">
    <property type="component" value="Unassembled WGS sequence"/>
</dbReference>
<dbReference type="InterPro" id="IPR010982">
    <property type="entry name" value="Lambda_DNA-bd_dom_sf"/>
</dbReference>
<dbReference type="SUPFAM" id="SSF47413">
    <property type="entry name" value="lambda repressor-like DNA-binding domains"/>
    <property type="match status" value="1"/>
</dbReference>
<dbReference type="InterPro" id="IPR046335">
    <property type="entry name" value="LacI/GalR-like_sensor"/>
</dbReference>
<dbReference type="RefSeq" id="WP_191170710.1">
    <property type="nucleotide sequence ID" value="NZ_JACXZS010000002.1"/>
</dbReference>
<evidence type="ECO:0000313" key="7">
    <source>
        <dbReference type="Proteomes" id="UP000598426"/>
    </source>
</evidence>
<dbReference type="PROSITE" id="PS50932">
    <property type="entry name" value="HTH_LACI_2"/>
    <property type="match status" value="1"/>
</dbReference>
<dbReference type="InterPro" id="IPR000843">
    <property type="entry name" value="HTH_LacI"/>
</dbReference>
<evidence type="ECO:0000313" key="6">
    <source>
        <dbReference type="EMBL" id="MBD3941099.1"/>
    </source>
</evidence>
<dbReference type="Pfam" id="PF00356">
    <property type="entry name" value="LacI"/>
    <property type="match status" value="1"/>
</dbReference>
<dbReference type="SUPFAM" id="SSF53822">
    <property type="entry name" value="Periplasmic binding protein-like I"/>
    <property type="match status" value="1"/>
</dbReference>
<feature type="region of interest" description="Disordered" evidence="4">
    <location>
        <begin position="332"/>
        <end position="358"/>
    </location>
</feature>
<organism evidence="6 7">
    <name type="scientific">Microbacterium helvum</name>
    <dbReference type="NCBI Taxonomy" id="2773713"/>
    <lineage>
        <taxon>Bacteria</taxon>
        <taxon>Bacillati</taxon>
        <taxon>Actinomycetota</taxon>
        <taxon>Actinomycetes</taxon>
        <taxon>Micrococcales</taxon>
        <taxon>Microbacteriaceae</taxon>
        <taxon>Microbacterium</taxon>
    </lineage>
</organism>
<feature type="domain" description="HTH lacI-type" evidence="5">
    <location>
        <begin position="9"/>
        <end position="51"/>
    </location>
</feature>
<proteinExistence type="predicted"/>
<evidence type="ECO:0000256" key="2">
    <source>
        <dbReference type="ARBA" id="ARBA00023125"/>
    </source>
</evidence>
<dbReference type="CDD" id="cd06267">
    <property type="entry name" value="PBP1_LacI_sugar_binding-like"/>
    <property type="match status" value="1"/>
</dbReference>
<keyword evidence="7" id="KW-1185">Reference proteome</keyword>
<comment type="caution">
    <text evidence="6">The sequence shown here is derived from an EMBL/GenBank/DDBJ whole genome shotgun (WGS) entry which is preliminary data.</text>
</comment>
<reference evidence="6 7" key="1">
    <citation type="submission" date="2020-09" db="EMBL/GenBank/DDBJ databases">
        <title>Isolation and identification of active actinomycetes.</title>
        <authorList>
            <person name="Li X."/>
        </authorList>
    </citation>
    <scope>NUCLEOTIDE SEQUENCE [LARGE SCALE GENOMIC DNA]</scope>
    <source>
        <strain evidence="6 7">NEAU-LLC</strain>
    </source>
</reference>
<dbReference type="CDD" id="cd01392">
    <property type="entry name" value="HTH_LacI"/>
    <property type="match status" value="1"/>
</dbReference>
<evidence type="ECO:0000256" key="1">
    <source>
        <dbReference type="ARBA" id="ARBA00023015"/>
    </source>
</evidence>
<accession>A0ABR8NLR9</accession>
<dbReference type="Gene3D" id="1.10.260.40">
    <property type="entry name" value="lambda repressor-like DNA-binding domains"/>
    <property type="match status" value="1"/>
</dbReference>
<evidence type="ECO:0000259" key="5">
    <source>
        <dbReference type="PROSITE" id="PS50932"/>
    </source>
</evidence>
<dbReference type="Gene3D" id="3.40.50.2300">
    <property type="match status" value="2"/>
</dbReference>
<keyword evidence="2 6" id="KW-0238">DNA-binding</keyword>
<dbReference type="EMBL" id="JACXZS010000002">
    <property type="protein sequence ID" value="MBD3941099.1"/>
    <property type="molecule type" value="Genomic_DNA"/>
</dbReference>
<gene>
    <name evidence="6" type="ORF">IF188_05220</name>
</gene>
<evidence type="ECO:0000256" key="4">
    <source>
        <dbReference type="SAM" id="MobiDB-lite"/>
    </source>
</evidence>
<keyword evidence="1" id="KW-0805">Transcription regulation</keyword>
<sequence>MGRPRSSTPTVRMIAEHAGVSPATVSRVINGARSVSPEVASLVRAAIDALGGTGPTPRTRDPRPIADRVVFVRCPYVLTDYFGFIVSGIAEELRGSGWRVELDAGNTAQSGHPLFALTQRPEVAGAITVLPTESPAELAHVAARMPLVVVDPRERLPAGIATIGVNHAAASRELAEHLVALGHRRIGVIVGPREWSVSTARRAGVRAALADVGILHEDALVRSIDPTFERGVAAAQELLSAPDPPTALMCFNDKVATGALRAASDLGLRVPKDLSLTGFDDLDVGHVTQPRLTTVRQPLDEMGRLAVLLLSTLIDGRMPRTPTVELSTQVLLRESTGSAPRRRTTPTRGGPEEATARE</sequence>
<dbReference type="GO" id="GO:0003677">
    <property type="term" value="F:DNA binding"/>
    <property type="evidence" value="ECO:0007669"/>
    <property type="project" value="UniProtKB-KW"/>
</dbReference>
<evidence type="ECO:0000256" key="3">
    <source>
        <dbReference type="ARBA" id="ARBA00023163"/>
    </source>
</evidence>
<protein>
    <submittedName>
        <fullName evidence="6">LacI family DNA-binding transcriptional regulator</fullName>
    </submittedName>
</protein>
<dbReference type="PANTHER" id="PTHR30146:SF153">
    <property type="entry name" value="LACTOSE OPERON REPRESSOR"/>
    <property type="match status" value="1"/>
</dbReference>
<keyword evidence="3" id="KW-0804">Transcription</keyword>
<dbReference type="Pfam" id="PF13377">
    <property type="entry name" value="Peripla_BP_3"/>
    <property type="match status" value="1"/>
</dbReference>
<dbReference type="SMART" id="SM00354">
    <property type="entry name" value="HTH_LACI"/>
    <property type="match status" value="1"/>
</dbReference>